<dbReference type="Gene3D" id="3.90.226.10">
    <property type="entry name" value="2-enoyl-CoA Hydratase, Chain A, domain 1"/>
    <property type="match status" value="1"/>
</dbReference>
<comment type="caution">
    <text evidence="1">The sequence shown here is derived from an EMBL/GenBank/DDBJ whole genome shotgun (WGS) entry which is preliminary data.</text>
</comment>
<dbReference type="Proteomes" id="UP001267638">
    <property type="component" value="Unassembled WGS sequence"/>
</dbReference>
<dbReference type="GO" id="GO:0008233">
    <property type="term" value="F:peptidase activity"/>
    <property type="evidence" value="ECO:0007669"/>
    <property type="project" value="UniProtKB-KW"/>
</dbReference>
<reference evidence="1 2" key="1">
    <citation type="submission" date="2023-07" db="EMBL/GenBank/DDBJ databases">
        <title>Sorghum-associated microbial communities from plants grown in Nebraska, USA.</title>
        <authorList>
            <person name="Schachtman D."/>
        </authorList>
    </citation>
    <scope>NUCLEOTIDE SEQUENCE [LARGE SCALE GENOMIC DNA]</scope>
    <source>
        <strain evidence="1 2">4256</strain>
    </source>
</reference>
<keyword evidence="2" id="KW-1185">Reference proteome</keyword>
<organism evidence="1 2">
    <name type="scientific">Sphingobium xenophagum</name>
    <dbReference type="NCBI Taxonomy" id="121428"/>
    <lineage>
        <taxon>Bacteria</taxon>
        <taxon>Pseudomonadati</taxon>
        <taxon>Pseudomonadota</taxon>
        <taxon>Alphaproteobacteria</taxon>
        <taxon>Sphingomonadales</taxon>
        <taxon>Sphingomonadaceae</taxon>
        <taxon>Sphingobium</taxon>
    </lineage>
</organism>
<proteinExistence type="predicted"/>
<evidence type="ECO:0000313" key="1">
    <source>
        <dbReference type="EMBL" id="MDR7155940.1"/>
    </source>
</evidence>
<sequence length="192" mass="21343">MMQMTAPMLGPKDFEYPAIMLSGVVDHGMYLHFKNCLSTAPQQGLVVVEISTLGGDPEIARLMGEDIRFHSDLYPERRLVFLGRTAVYSAGATFMSFFATENRYVTRGTRLMIHERLITKTIQLAGPLSTCIATLKGTLNEIQSSIAIQNEGFHNLIMGSDITMEELLEKAPENWYLEANEARARGLIAAVL</sequence>
<gene>
    <name evidence="1" type="ORF">J2W40_002776</name>
</gene>
<dbReference type="EMBL" id="JAVDWV010000012">
    <property type="protein sequence ID" value="MDR7155940.1"/>
    <property type="molecule type" value="Genomic_DNA"/>
</dbReference>
<keyword evidence="1" id="KW-0378">Hydrolase</keyword>
<dbReference type="InterPro" id="IPR029045">
    <property type="entry name" value="ClpP/crotonase-like_dom_sf"/>
</dbReference>
<evidence type="ECO:0000313" key="2">
    <source>
        <dbReference type="Proteomes" id="UP001267638"/>
    </source>
</evidence>
<name>A0ABU1X2X8_SPHXE</name>
<protein>
    <submittedName>
        <fullName evidence="1">ATP-dependent protease ClpP protease subunit</fullName>
    </submittedName>
</protein>
<keyword evidence="1" id="KW-0645">Protease</keyword>
<accession>A0ABU1X2X8</accession>
<dbReference type="GO" id="GO:0006508">
    <property type="term" value="P:proteolysis"/>
    <property type="evidence" value="ECO:0007669"/>
    <property type="project" value="UniProtKB-KW"/>
</dbReference>
<dbReference type="SUPFAM" id="SSF52096">
    <property type="entry name" value="ClpP/crotonase"/>
    <property type="match status" value="1"/>
</dbReference>